<dbReference type="OrthoDB" id="3431997at2759"/>
<dbReference type="EMBL" id="LKEB01000056">
    <property type="protein sequence ID" value="ROW00424.1"/>
    <property type="molecule type" value="Genomic_DNA"/>
</dbReference>
<evidence type="ECO:0000313" key="2">
    <source>
        <dbReference type="Proteomes" id="UP000285146"/>
    </source>
</evidence>
<dbReference type="Proteomes" id="UP000285146">
    <property type="component" value="Unassembled WGS sequence"/>
</dbReference>
<reference evidence="1 2" key="1">
    <citation type="submission" date="2015-09" db="EMBL/GenBank/DDBJ databases">
        <title>Host preference determinants of Valsa canker pathogens revealed by comparative genomics.</title>
        <authorList>
            <person name="Yin Z."/>
            <person name="Huang L."/>
        </authorList>
    </citation>
    <scope>NUCLEOTIDE SEQUENCE [LARGE SCALE GENOMIC DNA]</scope>
    <source>
        <strain evidence="1 2">SXYLt</strain>
    </source>
</reference>
<comment type="caution">
    <text evidence="1">The sequence shown here is derived from an EMBL/GenBank/DDBJ whole genome shotgun (WGS) entry which is preliminary data.</text>
</comment>
<proteinExistence type="predicted"/>
<gene>
    <name evidence="1" type="ORF">VPNG_07937</name>
</gene>
<sequence length="189" mass="21419">MDLEEIPKNAPPPYRVAEQTTDFTTTTTLQAPNILMPHATILNNNFTGNQQDDATRTTATLQSIQCARPASNLRSYGSARRFPRAFNLYYRPRLGRRRDYFLASTQASEHLNEVTFHSLRRPNIAIHPGLDKSRAIATFNHSTLLRPSRAYATWLVGGHTDVRKRHVPRGWTFTAQVGRPSSGIVEKFE</sequence>
<dbReference type="InParanoid" id="A0A423WAM6"/>
<organism evidence="1 2">
    <name type="scientific">Cytospora leucostoma</name>
    <dbReference type="NCBI Taxonomy" id="1230097"/>
    <lineage>
        <taxon>Eukaryota</taxon>
        <taxon>Fungi</taxon>
        <taxon>Dikarya</taxon>
        <taxon>Ascomycota</taxon>
        <taxon>Pezizomycotina</taxon>
        <taxon>Sordariomycetes</taxon>
        <taxon>Sordariomycetidae</taxon>
        <taxon>Diaporthales</taxon>
        <taxon>Cytosporaceae</taxon>
        <taxon>Cytospora</taxon>
    </lineage>
</organism>
<dbReference type="AlphaFoldDB" id="A0A423WAM6"/>
<name>A0A423WAM6_9PEZI</name>
<protein>
    <submittedName>
        <fullName evidence="1">Uncharacterized protein</fullName>
    </submittedName>
</protein>
<keyword evidence="2" id="KW-1185">Reference proteome</keyword>
<dbReference type="STRING" id="1230097.A0A423WAM6"/>
<accession>A0A423WAM6</accession>
<evidence type="ECO:0000313" key="1">
    <source>
        <dbReference type="EMBL" id="ROW00424.1"/>
    </source>
</evidence>